<gene>
    <name evidence="2" type="ORF">SAMN05216588_10181</name>
</gene>
<protein>
    <submittedName>
        <fullName evidence="2">Uncharacterized protein</fullName>
    </submittedName>
</protein>
<dbReference type="RefSeq" id="WP_084306461.1">
    <property type="nucleotide sequence ID" value="NZ_FNDG01000001.1"/>
</dbReference>
<keyword evidence="1" id="KW-0472">Membrane</keyword>
<keyword evidence="1" id="KW-1133">Transmembrane helix</keyword>
<organism evidence="2 3">
    <name type="scientific">Phytopseudomonas flavescens</name>
    <dbReference type="NCBI Taxonomy" id="29435"/>
    <lineage>
        <taxon>Bacteria</taxon>
        <taxon>Pseudomonadati</taxon>
        <taxon>Pseudomonadota</taxon>
        <taxon>Gammaproteobacteria</taxon>
        <taxon>Pseudomonadales</taxon>
        <taxon>Pseudomonadaceae</taxon>
        <taxon>Phytopseudomonas</taxon>
    </lineage>
</organism>
<dbReference type="AlphaFoldDB" id="A0A1G7XDV9"/>
<evidence type="ECO:0000313" key="3">
    <source>
        <dbReference type="Proteomes" id="UP000198606"/>
    </source>
</evidence>
<accession>A0A1G7XDV9</accession>
<reference evidence="2 3" key="1">
    <citation type="submission" date="2016-10" db="EMBL/GenBank/DDBJ databases">
        <authorList>
            <person name="de Groot N.N."/>
        </authorList>
    </citation>
    <scope>NUCLEOTIDE SEQUENCE [LARGE SCALE GENOMIC DNA]</scope>
    <source>
        <strain evidence="2 3">LMG 18387</strain>
    </source>
</reference>
<name>A0A1G7XDV9_9GAMM</name>
<dbReference type="Proteomes" id="UP000198606">
    <property type="component" value="Unassembled WGS sequence"/>
</dbReference>
<feature type="transmembrane region" description="Helical" evidence="1">
    <location>
        <begin position="6"/>
        <end position="26"/>
    </location>
</feature>
<evidence type="ECO:0000313" key="2">
    <source>
        <dbReference type="EMBL" id="SDG82324.1"/>
    </source>
</evidence>
<dbReference type="EMBL" id="FNDG01000001">
    <property type="protein sequence ID" value="SDG82324.1"/>
    <property type="molecule type" value="Genomic_DNA"/>
</dbReference>
<evidence type="ECO:0000256" key="1">
    <source>
        <dbReference type="SAM" id="Phobius"/>
    </source>
</evidence>
<dbReference type="STRING" id="29435.SAMN05216588_10181"/>
<keyword evidence="1" id="KW-0812">Transmembrane</keyword>
<sequence>MSAESYILLVVSSWLLVSAAMLWGMLRLVNRYQLEAQLAEAFPALPTSPTSQTWRRRHALRRARLRERAYRSYQRHQHALAAFNLPANRCAARSGQP</sequence>
<proteinExistence type="predicted"/>